<dbReference type="AlphaFoldDB" id="S4PRE7"/>
<proteinExistence type="predicted"/>
<organism evidence="1">
    <name type="scientific">Pararge aegeria</name>
    <name type="common">speckled wood butterfly</name>
    <dbReference type="NCBI Taxonomy" id="116150"/>
    <lineage>
        <taxon>Eukaryota</taxon>
        <taxon>Metazoa</taxon>
        <taxon>Ecdysozoa</taxon>
        <taxon>Arthropoda</taxon>
        <taxon>Hexapoda</taxon>
        <taxon>Insecta</taxon>
        <taxon>Pterygota</taxon>
        <taxon>Neoptera</taxon>
        <taxon>Endopterygota</taxon>
        <taxon>Lepidoptera</taxon>
        <taxon>Glossata</taxon>
        <taxon>Ditrysia</taxon>
        <taxon>Papilionoidea</taxon>
        <taxon>Nymphalidae</taxon>
        <taxon>Satyrinae</taxon>
        <taxon>Satyrini</taxon>
        <taxon>Parargina</taxon>
        <taxon>Pararge</taxon>
    </lineage>
</organism>
<sequence length="72" mass="8325">MFCPFAILNNETLERVSDSVVLLLFSTKVLLGECEFRTCSVFSHTNVLLALVTLYLRRILDEHSEITTIYRE</sequence>
<name>S4PRE7_9NEOP</name>
<accession>S4PRE7</accession>
<protein>
    <submittedName>
        <fullName evidence="1">Uncharacterized protein</fullName>
    </submittedName>
</protein>
<reference evidence="1" key="1">
    <citation type="journal article" date="2013" name="BMC Genomics">
        <title>Unscrambling butterfly oogenesis.</title>
        <authorList>
            <person name="Carter J.M."/>
            <person name="Baker S.C."/>
            <person name="Pink R."/>
            <person name="Carter D.R."/>
            <person name="Collins A."/>
            <person name="Tomlin J."/>
            <person name="Gibbs M."/>
            <person name="Breuker C.J."/>
        </authorList>
    </citation>
    <scope>NUCLEOTIDE SEQUENCE</scope>
    <source>
        <tissue evidence="1">Ovary</tissue>
    </source>
</reference>
<reference evidence="1" key="2">
    <citation type="submission" date="2013-05" db="EMBL/GenBank/DDBJ databases">
        <authorList>
            <person name="Carter J.-M."/>
            <person name="Baker S.C."/>
            <person name="Pink R."/>
            <person name="Carter D.R.F."/>
            <person name="Collins A."/>
            <person name="Tomlin J."/>
            <person name="Gibbs M."/>
            <person name="Breuker C.J."/>
        </authorList>
    </citation>
    <scope>NUCLEOTIDE SEQUENCE</scope>
    <source>
        <tissue evidence="1">Ovary</tissue>
    </source>
</reference>
<dbReference type="EMBL" id="GAIX01014808">
    <property type="protein sequence ID" value="JAA77752.1"/>
    <property type="molecule type" value="Transcribed_RNA"/>
</dbReference>
<evidence type="ECO:0000313" key="1">
    <source>
        <dbReference type="EMBL" id="JAA77752.1"/>
    </source>
</evidence>